<organism evidence="11 12">
    <name type="scientific">Dendrobium nobile</name>
    <name type="common">Orchid</name>
    <dbReference type="NCBI Taxonomy" id="94219"/>
    <lineage>
        <taxon>Eukaryota</taxon>
        <taxon>Viridiplantae</taxon>
        <taxon>Streptophyta</taxon>
        <taxon>Embryophyta</taxon>
        <taxon>Tracheophyta</taxon>
        <taxon>Spermatophyta</taxon>
        <taxon>Magnoliopsida</taxon>
        <taxon>Liliopsida</taxon>
        <taxon>Asparagales</taxon>
        <taxon>Orchidaceae</taxon>
        <taxon>Epidendroideae</taxon>
        <taxon>Malaxideae</taxon>
        <taxon>Dendrobiinae</taxon>
        <taxon>Dendrobium</taxon>
    </lineage>
</organism>
<name>A0A8T3AKA9_DENNO</name>
<dbReference type="SUPFAM" id="SSF51126">
    <property type="entry name" value="Pectin lyase-like"/>
    <property type="match status" value="1"/>
</dbReference>
<dbReference type="Proteomes" id="UP000829196">
    <property type="component" value="Unassembled WGS sequence"/>
</dbReference>
<keyword evidence="5 9" id="KW-0378">Hydrolase</keyword>
<evidence type="ECO:0000256" key="5">
    <source>
        <dbReference type="ARBA" id="ARBA00022801"/>
    </source>
</evidence>
<evidence type="ECO:0000256" key="8">
    <source>
        <dbReference type="PROSITE-ProRule" id="PRU10052"/>
    </source>
</evidence>
<comment type="subcellular location">
    <subcellularLocation>
        <location evidence="1">Secreted</location>
        <location evidence="1">Cell wall</location>
    </subcellularLocation>
</comment>
<comment type="similarity">
    <text evidence="2 9">Belongs to the glycosyl hydrolase 28 family.</text>
</comment>
<evidence type="ECO:0000256" key="3">
    <source>
        <dbReference type="ARBA" id="ARBA00022512"/>
    </source>
</evidence>
<dbReference type="PANTHER" id="PTHR31375">
    <property type="match status" value="1"/>
</dbReference>
<dbReference type="EMBL" id="JAGYWB010000016">
    <property type="protein sequence ID" value="KAI0496540.1"/>
    <property type="molecule type" value="Genomic_DNA"/>
</dbReference>
<evidence type="ECO:0000256" key="9">
    <source>
        <dbReference type="RuleBase" id="RU361169"/>
    </source>
</evidence>
<evidence type="ECO:0000313" key="11">
    <source>
        <dbReference type="EMBL" id="KAI0496540.1"/>
    </source>
</evidence>
<dbReference type="InterPro" id="IPR000743">
    <property type="entry name" value="Glyco_hydro_28"/>
</dbReference>
<dbReference type="Pfam" id="PF00295">
    <property type="entry name" value="Glyco_hydro_28"/>
    <property type="match status" value="2"/>
</dbReference>
<dbReference type="PROSITE" id="PS00502">
    <property type="entry name" value="POLYGALACTURONASE"/>
    <property type="match status" value="1"/>
</dbReference>
<reference evidence="11" key="1">
    <citation type="journal article" date="2022" name="Front. Genet.">
        <title>Chromosome-Scale Assembly of the Dendrobium nobile Genome Provides Insights Into the Molecular Mechanism of the Biosynthesis of the Medicinal Active Ingredient of Dendrobium.</title>
        <authorList>
            <person name="Xu Q."/>
            <person name="Niu S.-C."/>
            <person name="Li K.-L."/>
            <person name="Zheng P.-J."/>
            <person name="Zhang X.-J."/>
            <person name="Jia Y."/>
            <person name="Liu Y."/>
            <person name="Niu Y.-X."/>
            <person name="Yu L.-H."/>
            <person name="Chen D.-F."/>
            <person name="Zhang G.-Q."/>
        </authorList>
    </citation>
    <scope>NUCLEOTIDE SEQUENCE</scope>
    <source>
        <tissue evidence="11">Leaf</tissue>
    </source>
</reference>
<evidence type="ECO:0000256" key="7">
    <source>
        <dbReference type="ARBA" id="ARBA00023316"/>
    </source>
</evidence>
<dbReference type="OrthoDB" id="187139at2759"/>
<dbReference type="GO" id="GO:0005975">
    <property type="term" value="P:carbohydrate metabolic process"/>
    <property type="evidence" value="ECO:0007669"/>
    <property type="project" value="InterPro"/>
</dbReference>
<keyword evidence="12" id="KW-1185">Reference proteome</keyword>
<feature type="chain" id="PRO_5035888724" description="Exopolygalacturonase-like" evidence="10">
    <location>
        <begin position="23"/>
        <end position="453"/>
    </location>
</feature>
<keyword evidence="3" id="KW-0134">Cell wall</keyword>
<evidence type="ECO:0000256" key="4">
    <source>
        <dbReference type="ARBA" id="ARBA00022525"/>
    </source>
</evidence>
<keyword evidence="6 9" id="KW-0326">Glycosidase</keyword>
<evidence type="ECO:0008006" key="13">
    <source>
        <dbReference type="Google" id="ProtNLM"/>
    </source>
</evidence>
<dbReference type="SMART" id="SM00710">
    <property type="entry name" value="PbH1"/>
    <property type="match status" value="5"/>
</dbReference>
<dbReference type="GO" id="GO:0071555">
    <property type="term" value="P:cell wall organization"/>
    <property type="evidence" value="ECO:0007669"/>
    <property type="project" value="UniProtKB-KW"/>
</dbReference>
<accession>A0A8T3AKA9</accession>
<dbReference type="Gene3D" id="2.160.20.10">
    <property type="entry name" value="Single-stranded right-handed beta-helix, Pectin lyase-like"/>
    <property type="match status" value="1"/>
</dbReference>
<gene>
    <name evidence="11" type="ORF">KFK09_022860</name>
</gene>
<evidence type="ECO:0000256" key="6">
    <source>
        <dbReference type="ARBA" id="ARBA00023295"/>
    </source>
</evidence>
<evidence type="ECO:0000256" key="10">
    <source>
        <dbReference type="SAM" id="SignalP"/>
    </source>
</evidence>
<evidence type="ECO:0000256" key="2">
    <source>
        <dbReference type="ARBA" id="ARBA00008834"/>
    </source>
</evidence>
<evidence type="ECO:0000313" key="12">
    <source>
        <dbReference type="Proteomes" id="UP000829196"/>
    </source>
</evidence>
<dbReference type="SMR" id="A0A8T3AKA9"/>
<keyword evidence="10" id="KW-0732">Signal</keyword>
<keyword evidence="4" id="KW-0964">Secreted</keyword>
<dbReference type="AlphaFoldDB" id="A0A8T3AKA9"/>
<proteinExistence type="inferred from homology"/>
<dbReference type="InterPro" id="IPR006626">
    <property type="entry name" value="PbH1"/>
</dbReference>
<dbReference type="InterPro" id="IPR011050">
    <property type="entry name" value="Pectin_lyase_fold/virulence"/>
</dbReference>
<protein>
    <recommendedName>
        <fullName evidence="13">Exopolygalacturonase-like</fullName>
    </recommendedName>
</protein>
<comment type="caution">
    <text evidence="11">The sequence shown here is derived from an EMBL/GenBank/DDBJ whole genome shotgun (WGS) entry which is preliminary data.</text>
</comment>
<sequence>MDSKILLLLLVLIVARENSCCGQNITEKVFDVTSYGASPEGKNDSVPAFLKAWSEACSTDCGLLGRAKVLIPEGTFLIGPVSFQGLCKSAMVVEVNGVILAPTDLQVFHKEWIAFRHVNGLLITGSGKINGQGATAWQKKKKGSRLPPHITTGKHAITVGFSGGNFCAGMNGAGNGRIYLNLATEKLRRICWRKIRRKSSCSLKLLSVSNALLQSISFIDSKFFHILIGQSARVTIKNINITAPGNSPNTDGIHIGDSSDIKIIDSTIGCGDDCISIGPGSTNVTVSNVFCGPGHGISVGSLGKYNYDLGVDGAYVTNCTLSGTTNGVRIKTWKDSPAINATNLHFYDIVMKDVRNPIIIDQEYCPGSCDDDKPPSRVKISNTTFEQIRGTSATDVAIDLLCSSAFPCDIKLKNIDLRPLPPSPGLLPTVLLSTCIHVGNAEAQGFIFPPSCF</sequence>
<dbReference type="GO" id="GO:0004650">
    <property type="term" value="F:polygalacturonase activity"/>
    <property type="evidence" value="ECO:0007669"/>
    <property type="project" value="InterPro"/>
</dbReference>
<evidence type="ECO:0000256" key="1">
    <source>
        <dbReference type="ARBA" id="ARBA00004191"/>
    </source>
</evidence>
<feature type="signal peptide" evidence="10">
    <location>
        <begin position="1"/>
        <end position="22"/>
    </location>
</feature>
<keyword evidence="7" id="KW-0961">Cell wall biogenesis/degradation</keyword>
<dbReference type="InterPro" id="IPR012334">
    <property type="entry name" value="Pectin_lyas_fold"/>
</dbReference>
<feature type="active site" evidence="8">
    <location>
        <position position="295"/>
    </location>
</feature>